<dbReference type="InterPro" id="IPR027823">
    <property type="entry name" value="DUF4468"/>
</dbReference>
<reference evidence="4" key="1">
    <citation type="submission" date="2016-10" db="EMBL/GenBank/DDBJ databases">
        <authorList>
            <person name="Varghese N."/>
            <person name="Submissions S."/>
        </authorList>
    </citation>
    <scope>NUCLEOTIDE SEQUENCE [LARGE SCALE GENOMIC DNA]</scope>
    <source>
        <strain evidence="4">DSM 23920</strain>
    </source>
</reference>
<name>A0A1H3WUU6_9BACT</name>
<proteinExistence type="predicted"/>
<keyword evidence="1" id="KW-0732">Signal</keyword>
<keyword evidence="4" id="KW-1185">Reference proteome</keyword>
<evidence type="ECO:0000259" key="2">
    <source>
        <dbReference type="Pfam" id="PF14730"/>
    </source>
</evidence>
<evidence type="ECO:0000313" key="4">
    <source>
        <dbReference type="Proteomes" id="UP000199656"/>
    </source>
</evidence>
<dbReference type="Gene3D" id="3.30.530.80">
    <property type="match status" value="1"/>
</dbReference>
<dbReference type="RefSeq" id="WP_089757498.1">
    <property type="nucleotide sequence ID" value="NZ_BKAT01000015.1"/>
</dbReference>
<dbReference type="OrthoDB" id="798518at2"/>
<protein>
    <recommendedName>
        <fullName evidence="2">DUF4468 domain-containing protein</fullName>
    </recommendedName>
</protein>
<feature type="signal peptide" evidence="1">
    <location>
        <begin position="1"/>
        <end position="18"/>
    </location>
</feature>
<gene>
    <name evidence="3" type="ORF">SAMN05660909_00093</name>
</gene>
<organism evidence="3 4">
    <name type="scientific">Chitinophaga terrae</name>
    <name type="common">ex Kim and Jung 2007</name>
    <dbReference type="NCBI Taxonomy" id="408074"/>
    <lineage>
        <taxon>Bacteria</taxon>
        <taxon>Pseudomonadati</taxon>
        <taxon>Bacteroidota</taxon>
        <taxon>Chitinophagia</taxon>
        <taxon>Chitinophagales</taxon>
        <taxon>Chitinophagaceae</taxon>
        <taxon>Chitinophaga</taxon>
    </lineage>
</organism>
<evidence type="ECO:0000313" key="3">
    <source>
        <dbReference type="EMBL" id="SDZ90893.1"/>
    </source>
</evidence>
<sequence length="197" mass="22376">MKKLLAVLLLMLSIETYAQDSLYHIFPAKDGKVYYDTIVHVNSIPASQLFTRAQVWAISNFRPTLPASQVMDREGGIIAFSSYFDLPMDAPMAFGTSSTDYRKIWITMQIYVRNGKARVIICDAAIEGNIYEPDSGYRKNNGLIWKLETFNEFSRRQRLSGREIAANMDYFRKVHGSFKNLLSFASAALSDRSAAEF</sequence>
<feature type="chain" id="PRO_5011604394" description="DUF4468 domain-containing protein" evidence="1">
    <location>
        <begin position="19"/>
        <end position="197"/>
    </location>
</feature>
<dbReference type="Pfam" id="PF14730">
    <property type="entry name" value="DUF4468"/>
    <property type="match status" value="1"/>
</dbReference>
<dbReference type="EMBL" id="FNRL01000001">
    <property type="protein sequence ID" value="SDZ90893.1"/>
    <property type="molecule type" value="Genomic_DNA"/>
</dbReference>
<accession>A0A1H3WUU6</accession>
<feature type="domain" description="DUF4468" evidence="2">
    <location>
        <begin position="35"/>
        <end position="123"/>
    </location>
</feature>
<dbReference type="Proteomes" id="UP000199656">
    <property type="component" value="Unassembled WGS sequence"/>
</dbReference>
<evidence type="ECO:0000256" key="1">
    <source>
        <dbReference type="SAM" id="SignalP"/>
    </source>
</evidence>
<dbReference type="AlphaFoldDB" id="A0A1H3WUU6"/>